<dbReference type="Proteomes" id="UP001596297">
    <property type="component" value="Unassembled WGS sequence"/>
</dbReference>
<sequence>MLWLRTWSGAVGSGATLTLVGGRVQVTRLPDMPLPGAGEEAARTYLLRPGGATVQLSADGKLLRLSQPTQFGMVDAELYPAARTGAAARNRAERRRSRA</sequence>
<protein>
    <recommendedName>
        <fullName evidence="3">DUF4115 domain-containing protein</fullName>
    </recommendedName>
</protein>
<reference evidence="2" key="1">
    <citation type="journal article" date="2019" name="Int. J. Syst. Evol. Microbiol.">
        <title>The Global Catalogue of Microorganisms (GCM) 10K type strain sequencing project: providing services to taxonomists for standard genome sequencing and annotation.</title>
        <authorList>
            <consortium name="The Broad Institute Genomics Platform"/>
            <consortium name="The Broad Institute Genome Sequencing Center for Infectious Disease"/>
            <person name="Wu L."/>
            <person name="Ma J."/>
        </authorList>
    </citation>
    <scope>NUCLEOTIDE SEQUENCE [LARGE SCALE GENOMIC DNA]</scope>
    <source>
        <strain evidence="2">CGMCC 1.15772</strain>
    </source>
</reference>
<organism evidence="1 2">
    <name type="scientific">Deinococcus lacus</name>
    <dbReference type="NCBI Taxonomy" id="392561"/>
    <lineage>
        <taxon>Bacteria</taxon>
        <taxon>Thermotogati</taxon>
        <taxon>Deinococcota</taxon>
        <taxon>Deinococci</taxon>
        <taxon>Deinococcales</taxon>
        <taxon>Deinococcaceae</taxon>
        <taxon>Deinococcus</taxon>
    </lineage>
</organism>
<dbReference type="RefSeq" id="WP_380082477.1">
    <property type="nucleotide sequence ID" value="NZ_JBHSWD010000001.1"/>
</dbReference>
<comment type="caution">
    <text evidence="1">The sequence shown here is derived from an EMBL/GenBank/DDBJ whole genome shotgun (WGS) entry which is preliminary data.</text>
</comment>
<name>A0ABW1YB96_9DEIO</name>
<keyword evidence="2" id="KW-1185">Reference proteome</keyword>
<evidence type="ECO:0000313" key="1">
    <source>
        <dbReference type="EMBL" id="MFC6591474.1"/>
    </source>
</evidence>
<evidence type="ECO:0008006" key="3">
    <source>
        <dbReference type="Google" id="ProtNLM"/>
    </source>
</evidence>
<proteinExistence type="predicted"/>
<dbReference type="EMBL" id="JBHSWD010000001">
    <property type="protein sequence ID" value="MFC6591474.1"/>
    <property type="molecule type" value="Genomic_DNA"/>
</dbReference>
<gene>
    <name evidence="1" type="ORF">ACFP81_05245</name>
</gene>
<evidence type="ECO:0000313" key="2">
    <source>
        <dbReference type="Proteomes" id="UP001596297"/>
    </source>
</evidence>
<accession>A0ABW1YB96</accession>